<comment type="caution">
    <text evidence="3">The sequence shown here is derived from an EMBL/GenBank/DDBJ whole genome shotgun (WGS) entry which is preliminary data.</text>
</comment>
<feature type="domain" description="Glycerol-3-phosphate dehydrogenase NAD-dependent N-terminal" evidence="2">
    <location>
        <begin position="3"/>
        <end position="114"/>
    </location>
</feature>
<protein>
    <submittedName>
        <fullName evidence="3">Glycerol-3-phosphate dehydrogenase [NAD(P)+]</fullName>
    </submittedName>
</protein>
<sequence>MMFPDSMSVHHEPRRALSNTDCVIIAVPSVAMREVIEAHVAEIAPDSIVVSATKGLEIESGKRMSEIIAECISARHSLSVEEAMTNICALSGPNLSVEIAIGLPALATAASVSIETAERVQMMTSGERFRVYASDDIIGGGVGWNVEEHHCDWGGIHRRVGFRIEFEGGLCDARVTRDNALGISSRRKTNYICRTEWRGRHAYDLLQPFEQELSAGHATGGG</sequence>
<accession>A0AA35R033</accession>
<keyword evidence="4" id="KW-1185">Reference proteome</keyword>
<dbReference type="GO" id="GO:0051287">
    <property type="term" value="F:NAD binding"/>
    <property type="evidence" value="ECO:0007669"/>
    <property type="project" value="InterPro"/>
</dbReference>
<dbReference type="AlphaFoldDB" id="A0AA35R033"/>
<gene>
    <name evidence="3" type="ORF">GBAR_LOCUS2498</name>
</gene>
<dbReference type="Proteomes" id="UP001174909">
    <property type="component" value="Unassembled WGS sequence"/>
</dbReference>
<dbReference type="GO" id="GO:0005829">
    <property type="term" value="C:cytosol"/>
    <property type="evidence" value="ECO:0007669"/>
    <property type="project" value="TreeGrafter"/>
</dbReference>
<dbReference type="GO" id="GO:0141152">
    <property type="term" value="F:glycerol-3-phosphate dehydrogenase (NAD+) activity"/>
    <property type="evidence" value="ECO:0007669"/>
    <property type="project" value="UniProtKB-EC"/>
</dbReference>
<dbReference type="GO" id="GO:0046168">
    <property type="term" value="P:glycerol-3-phosphate catabolic process"/>
    <property type="evidence" value="ECO:0007669"/>
    <property type="project" value="InterPro"/>
</dbReference>
<dbReference type="InterPro" id="IPR011128">
    <property type="entry name" value="G3P_DH_NAD-dep_N"/>
</dbReference>
<evidence type="ECO:0000256" key="1">
    <source>
        <dbReference type="ARBA" id="ARBA00048683"/>
    </source>
</evidence>
<dbReference type="PANTHER" id="PTHR11728">
    <property type="entry name" value="GLYCEROL-3-PHOSPHATE DEHYDROGENASE"/>
    <property type="match status" value="1"/>
</dbReference>
<dbReference type="Gene3D" id="3.40.50.720">
    <property type="entry name" value="NAD(P)-binding Rossmann-like Domain"/>
    <property type="match status" value="1"/>
</dbReference>
<dbReference type="PANTHER" id="PTHR11728:SF1">
    <property type="entry name" value="GLYCEROL-3-PHOSPHATE DEHYDROGENASE [NAD(+)] 2, CHLOROPLASTIC"/>
    <property type="match status" value="1"/>
</dbReference>
<evidence type="ECO:0000259" key="2">
    <source>
        <dbReference type="Pfam" id="PF01210"/>
    </source>
</evidence>
<evidence type="ECO:0000313" key="3">
    <source>
        <dbReference type="EMBL" id="CAI7998678.1"/>
    </source>
</evidence>
<name>A0AA35R033_GEOBA</name>
<dbReference type="Pfam" id="PF01210">
    <property type="entry name" value="NAD_Gly3P_dh_N"/>
    <property type="match status" value="1"/>
</dbReference>
<reference evidence="3" key="1">
    <citation type="submission" date="2023-03" db="EMBL/GenBank/DDBJ databases">
        <authorList>
            <person name="Steffen K."/>
            <person name="Cardenas P."/>
        </authorList>
    </citation>
    <scope>NUCLEOTIDE SEQUENCE</scope>
</reference>
<proteinExistence type="predicted"/>
<dbReference type="SUPFAM" id="SSF51735">
    <property type="entry name" value="NAD(P)-binding Rossmann-fold domains"/>
    <property type="match status" value="1"/>
</dbReference>
<dbReference type="InterPro" id="IPR036291">
    <property type="entry name" value="NAD(P)-bd_dom_sf"/>
</dbReference>
<dbReference type="EMBL" id="CASHTH010000353">
    <property type="protein sequence ID" value="CAI7998678.1"/>
    <property type="molecule type" value="Genomic_DNA"/>
</dbReference>
<comment type="catalytic activity">
    <reaction evidence="1">
        <text>sn-glycerol 3-phosphate + NAD(+) = dihydroxyacetone phosphate + NADH + H(+)</text>
        <dbReference type="Rhea" id="RHEA:11092"/>
        <dbReference type="ChEBI" id="CHEBI:15378"/>
        <dbReference type="ChEBI" id="CHEBI:57540"/>
        <dbReference type="ChEBI" id="CHEBI:57597"/>
        <dbReference type="ChEBI" id="CHEBI:57642"/>
        <dbReference type="ChEBI" id="CHEBI:57945"/>
        <dbReference type="EC" id="1.1.1.8"/>
    </reaction>
</comment>
<evidence type="ECO:0000313" key="4">
    <source>
        <dbReference type="Proteomes" id="UP001174909"/>
    </source>
</evidence>
<organism evidence="3 4">
    <name type="scientific">Geodia barretti</name>
    <name type="common">Barrett's horny sponge</name>
    <dbReference type="NCBI Taxonomy" id="519541"/>
    <lineage>
        <taxon>Eukaryota</taxon>
        <taxon>Metazoa</taxon>
        <taxon>Porifera</taxon>
        <taxon>Demospongiae</taxon>
        <taxon>Heteroscleromorpha</taxon>
        <taxon>Tetractinellida</taxon>
        <taxon>Astrophorina</taxon>
        <taxon>Geodiidae</taxon>
        <taxon>Geodia</taxon>
    </lineage>
</organism>